<proteinExistence type="predicted"/>
<evidence type="ECO:0000313" key="1">
    <source>
        <dbReference type="EMBL" id="RLE53323.1"/>
    </source>
</evidence>
<protein>
    <submittedName>
        <fullName evidence="1">Uncharacterized protein</fullName>
    </submittedName>
</protein>
<dbReference type="EMBL" id="QMQX01000014">
    <property type="protein sequence ID" value="RLE53323.1"/>
    <property type="molecule type" value="Genomic_DNA"/>
</dbReference>
<evidence type="ECO:0000313" key="2">
    <source>
        <dbReference type="Proteomes" id="UP000272051"/>
    </source>
</evidence>
<sequence length="65" mass="7520">MYFSIHVNKAIKAGLENDRESASKSNECKKLCLIELKNDFYTSSMDQRFQAKHQVKHKPIALFTS</sequence>
<dbReference type="AlphaFoldDB" id="A0A497F105"/>
<reference evidence="1 2" key="1">
    <citation type="submission" date="2018-06" db="EMBL/GenBank/DDBJ databases">
        <title>Extensive metabolic versatility and redundancy in microbially diverse, dynamic hydrothermal sediments.</title>
        <authorList>
            <person name="Dombrowski N."/>
            <person name="Teske A."/>
            <person name="Baker B.J."/>
        </authorList>
    </citation>
    <scope>NUCLEOTIDE SEQUENCE [LARGE SCALE GENOMIC DNA]</scope>
    <source>
        <strain evidence="1">B34_G17</strain>
    </source>
</reference>
<organism evidence="1 2">
    <name type="scientific">Thermoproteota archaeon</name>
    <dbReference type="NCBI Taxonomy" id="2056631"/>
    <lineage>
        <taxon>Archaea</taxon>
        <taxon>Thermoproteota</taxon>
    </lineage>
</organism>
<dbReference type="Proteomes" id="UP000272051">
    <property type="component" value="Unassembled WGS sequence"/>
</dbReference>
<gene>
    <name evidence="1" type="ORF">DRJ33_01345</name>
</gene>
<name>A0A497F105_9CREN</name>
<accession>A0A497F105</accession>
<comment type="caution">
    <text evidence="1">The sequence shown here is derived from an EMBL/GenBank/DDBJ whole genome shotgun (WGS) entry which is preliminary data.</text>
</comment>